<reference evidence="3 4" key="1">
    <citation type="submission" date="2015-11" db="EMBL/GenBank/DDBJ databases">
        <title>Genomic analysis of 38 Legionella species identifies large and diverse effector repertoires.</title>
        <authorList>
            <person name="Burstein D."/>
            <person name="Amaro F."/>
            <person name="Zusman T."/>
            <person name="Lifshitz Z."/>
            <person name="Cohen O."/>
            <person name="Gilbert J.A."/>
            <person name="Pupko T."/>
            <person name="Shuman H.A."/>
            <person name="Segal G."/>
        </authorList>
    </citation>
    <scope>NUCLEOTIDE SEQUENCE [LARGE SCALE GENOMIC DNA]</scope>
    <source>
        <strain evidence="3 4">CDC#1442-AUS-E</strain>
    </source>
</reference>
<evidence type="ECO:0000256" key="1">
    <source>
        <dbReference type="SAM" id="MobiDB-lite"/>
    </source>
</evidence>
<dbReference type="PATRIC" id="fig|45073.5.peg.1505"/>
<proteinExistence type="predicted"/>
<dbReference type="Proteomes" id="UP000054618">
    <property type="component" value="Unassembled WGS sequence"/>
</dbReference>
<protein>
    <submittedName>
        <fullName evidence="3">Uncharacterized protein</fullName>
    </submittedName>
</protein>
<organism evidence="3 4">
    <name type="scientific">Legionella quinlivanii</name>
    <dbReference type="NCBI Taxonomy" id="45073"/>
    <lineage>
        <taxon>Bacteria</taxon>
        <taxon>Pseudomonadati</taxon>
        <taxon>Pseudomonadota</taxon>
        <taxon>Gammaproteobacteria</taxon>
        <taxon>Legionellales</taxon>
        <taxon>Legionellaceae</taxon>
        <taxon>Legionella</taxon>
    </lineage>
</organism>
<feature type="transmembrane region" description="Helical" evidence="2">
    <location>
        <begin position="7"/>
        <end position="27"/>
    </location>
</feature>
<evidence type="ECO:0000256" key="2">
    <source>
        <dbReference type="SAM" id="Phobius"/>
    </source>
</evidence>
<keyword evidence="4" id="KW-1185">Reference proteome</keyword>
<dbReference type="OrthoDB" id="9929176at2"/>
<accession>A0A0W0XZ88</accession>
<comment type="caution">
    <text evidence="3">The sequence shown here is derived from an EMBL/GenBank/DDBJ whole genome shotgun (WGS) entry which is preliminary data.</text>
</comment>
<feature type="region of interest" description="Disordered" evidence="1">
    <location>
        <begin position="33"/>
        <end position="54"/>
    </location>
</feature>
<dbReference type="RefSeq" id="WP_157072294.1">
    <property type="nucleotide sequence ID" value="NZ_CAAAIK010000001.1"/>
</dbReference>
<keyword evidence="2" id="KW-0472">Membrane</keyword>
<dbReference type="STRING" id="45073.Lqui_1428"/>
<keyword evidence="2" id="KW-0812">Transmembrane</keyword>
<evidence type="ECO:0000313" key="4">
    <source>
        <dbReference type="Proteomes" id="UP000054618"/>
    </source>
</evidence>
<gene>
    <name evidence="3" type="ORF">Lqui_1428</name>
</gene>
<dbReference type="AlphaFoldDB" id="A0A0W0XZ88"/>
<evidence type="ECO:0000313" key="3">
    <source>
        <dbReference type="EMBL" id="KTD50103.1"/>
    </source>
</evidence>
<dbReference type="EMBL" id="LNYS01000008">
    <property type="protein sequence ID" value="KTD50103.1"/>
    <property type="molecule type" value="Genomic_DNA"/>
</dbReference>
<sequence>MDNRNKIIGIISLIIIILIVALAFYNYKGFHSVETGSTNASVPTEVASPPEGGS</sequence>
<name>A0A0W0XZ88_9GAMM</name>
<keyword evidence="2" id="KW-1133">Transmembrane helix</keyword>